<dbReference type="PROSITE" id="PS00688">
    <property type="entry name" value="SIGMA54_INTERACT_3"/>
    <property type="match status" value="1"/>
</dbReference>
<dbReference type="InterPro" id="IPR002197">
    <property type="entry name" value="HTH_Fis"/>
</dbReference>
<feature type="region of interest" description="Disordered" evidence="6">
    <location>
        <begin position="607"/>
        <end position="629"/>
    </location>
</feature>
<keyword evidence="2" id="KW-0067">ATP-binding</keyword>
<dbReference type="InterPro" id="IPR029016">
    <property type="entry name" value="GAF-like_dom_sf"/>
</dbReference>
<dbReference type="SUPFAM" id="SSF52540">
    <property type="entry name" value="P-loop containing nucleoside triphosphate hydrolases"/>
    <property type="match status" value="1"/>
</dbReference>
<dbReference type="PANTHER" id="PTHR32071">
    <property type="entry name" value="TRANSCRIPTIONAL REGULATORY PROTEIN"/>
    <property type="match status" value="1"/>
</dbReference>
<organism evidence="8 9">
    <name type="scientific">Cobetia amphilecti</name>
    <dbReference type="NCBI Taxonomy" id="1055104"/>
    <lineage>
        <taxon>Bacteria</taxon>
        <taxon>Pseudomonadati</taxon>
        <taxon>Pseudomonadota</taxon>
        <taxon>Gammaproteobacteria</taxon>
        <taxon>Oceanospirillales</taxon>
        <taxon>Halomonadaceae</taxon>
        <taxon>Cobetia</taxon>
    </lineage>
</organism>
<dbReference type="Gene3D" id="1.10.10.60">
    <property type="entry name" value="Homeodomain-like"/>
    <property type="match status" value="1"/>
</dbReference>
<name>A0AAP4TX27_9GAMM</name>
<dbReference type="GO" id="GO:0043565">
    <property type="term" value="F:sequence-specific DNA binding"/>
    <property type="evidence" value="ECO:0007669"/>
    <property type="project" value="InterPro"/>
</dbReference>
<dbReference type="GO" id="GO:0005524">
    <property type="term" value="F:ATP binding"/>
    <property type="evidence" value="ECO:0007669"/>
    <property type="project" value="UniProtKB-KW"/>
</dbReference>
<dbReference type="Pfam" id="PF00158">
    <property type="entry name" value="Sigma54_activat"/>
    <property type="match status" value="1"/>
</dbReference>
<gene>
    <name evidence="8" type="ORF">Q4535_04405</name>
</gene>
<dbReference type="EMBL" id="JAUORK010000004">
    <property type="protein sequence ID" value="MDO6671354.1"/>
    <property type="molecule type" value="Genomic_DNA"/>
</dbReference>
<proteinExistence type="predicted"/>
<evidence type="ECO:0000256" key="4">
    <source>
        <dbReference type="ARBA" id="ARBA00023125"/>
    </source>
</evidence>
<accession>A0AAP4TX27</accession>
<evidence type="ECO:0000259" key="7">
    <source>
        <dbReference type="PROSITE" id="PS50045"/>
    </source>
</evidence>
<evidence type="ECO:0000256" key="5">
    <source>
        <dbReference type="ARBA" id="ARBA00023163"/>
    </source>
</evidence>
<dbReference type="Gene3D" id="3.30.450.40">
    <property type="match status" value="1"/>
</dbReference>
<evidence type="ECO:0000313" key="8">
    <source>
        <dbReference type="EMBL" id="MDO6671354.1"/>
    </source>
</evidence>
<dbReference type="InterPro" id="IPR025944">
    <property type="entry name" value="Sigma_54_int_dom_CS"/>
</dbReference>
<dbReference type="AlphaFoldDB" id="A0AAP4TX27"/>
<dbReference type="InterPro" id="IPR009057">
    <property type="entry name" value="Homeodomain-like_sf"/>
</dbReference>
<evidence type="ECO:0000256" key="6">
    <source>
        <dbReference type="SAM" id="MobiDB-lite"/>
    </source>
</evidence>
<comment type="caution">
    <text evidence="8">The sequence shown here is derived from an EMBL/GenBank/DDBJ whole genome shotgun (WGS) entry which is preliminary data.</text>
</comment>
<dbReference type="InterPro" id="IPR027417">
    <property type="entry name" value="P-loop_NTPase"/>
</dbReference>
<dbReference type="Gene3D" id="1.10.8.60">
    <property type="match status" value="1"/>
</dbReference>
<dbReference type="Pfam" id="PF02954">
    <property type="entry name" value="HTH_8"/>
    <property type="match status" value="1"/>
</dbReference>
<dbReference type="PRINTS" id="PR01590">
    <property type="entry name" value="HTHFIS"/>
</dbReference>
<feature type="domain" description="Sigma-54 factor interaction" evidence="7">
    <location>
        <begin position="346"/>
        <end position="574"/>
    </location>
</feature>
<dbReference type="SUPFAM" id="SSF46689">
    <property type="entry name" value="Homeodomain-like"/>
    <property type="match status" value="1"/>
</dbReference>
<dbReference type="InterPro" id="IPR003593">
    <property type="entry name" value="AAA+_ATPase"/>
</dbReference>
<dbReference type="RefSeq" id="WP_303593020.1">
    <property type="nucleotide sequence ID" value="NZ_JAUORK010000004.1"/>
</dbReference>
<keyword evidence="5" id="KW-0804">Transcription</keyword>
<dbReference type="Gene3D" id="3.40.50.300">
    <property type="entry name" value="P-loop containing nucleotide triphosphate hydrolases"/>
    <property type="match status" value="1"/>
</dbReference>
<evidence type="ECO:0000256" key="2">
    <source>
        <dbReference type="ARBA" id="ARBA00022840"/>
    </source>
</evidence>
<sequence length="683" mass="75881">MIRQLDTMQPDKRQHIQTLMQLGEGRDAFPETQRDVIRRSWQRCLEEYQLDPSRPRPVRVLTQQALRDHQESADELLHVARAGVERLYSQIAQHGYALILTDQRGIAVDFRGQRDQLSELRRAGLYLGSDWNERYAGTSAAGTCLHDGTAVTCHQREHFDATHIDLTCTAAPITDPQGRVIAALDISALKSPRPQESQTFALSLVTLHARMIEDAYFLHRYRDCLILRFDTAREFVHLNGRGLFVIQEDGKVIAANHEGRRLIDAHLERWPPWTVSTLPAVTQLFDGELNELLSIPHANRDQIRAFRLRADDATVFVTLIEPRGYPVRALPTVSQQDDPVPELDQLAGDDPSMHRLLKLARRMRHENVSILIRGETGTGKEVLARALHDSGPRAKAPFVAVNCAAIPESLIESELFGYLPGAFTGGRPKGMRGLIQQADGGTLFLDEIGDMPLPLQSRLLRVLAEREVSPLGAETPIKVDIRVITATHRDVTELIASGQFREDLYYRLNGAELLLPALRERADRHYLIRKLHAELQAERDQSLHLRADAISALLSHHWPGNIRQLRNAIAFAMATAEGDEITLPDLPDVCQTHTGSARGAASPLAAASPFASGASPNPASPALASAGADAGTDADASELLELLRHTDWNVSQVARQLGVSRPTIYRRMRRHGLVAPNHQPLAS</sequence>
<dbReference type="PANTHER" id="PTHR32071:SF77">
    <property type="entry name" value="TRANSCRIPTIONAL REGULATORY PROTEIN"/>
    <property type="match status" value="1"/>
</dbReference>
<protein>
    <submittedName>
        <fullName evidence="8">Sigma-54-dependent Fis family transcriptional regulator</fullName>
    </submittedName>
</protein>
<evidence type="ECO:0000313" key="9">
    <source>
        <dbReference type="Proteomes" id="UP001170481"/>
    </source>
</evidence>
<reference evidence="8" key="1">
    <citation type="submission" date="2023-07" db="EMBL/GenBank/DDBJ databases">
        <title>Genome content predicts the carbon catabolic preferences of heterotrophic bacteria.</title>
        <authorList>
            <person name="Gralka M."/>
        </authorList>
    </citation>
    <scope>NUCLEOTIDE SEQUENCE</scope>
    <source>
        <strain evidence="8">C2R13</strain>
    </source>
</reference>
<dbReference type="Pfam" id="PF25601">
    <property type="entry name" value="AAA_lid_14"/>
    <property type="match status" value="1"/>
</dbReference>
<dbReference type="InterPro" id="IPR025662">
    <property type="entry name" value="Sigma_54_int_dom_ATP-bd_1"/>
</dbReference>
<keyword evidence="4" id="KW-0238">DNA-binding</keyword>
<dbReference type="GO" id="GO:0006355">
    <property type="term" value="P:regulation of DNA-templated transcription"/>
    <property type="evidence" value="ECO:0007669"/>
    <property type="project" value="InterPro"/>
</dbReference>
<dbReference type="InterPro" id="IPR025943">
    <property type="entry name" value="Sigma_54_int_dom_ATP-bd_2"/>
</dbReference>
<keyword evidence="3" id="KW-0805">Transcription regulation</keyword>
<dbReference type="SMART" id="SM00382">
    <property type="entry name" value="AAA"/>
    <property type="match status" value="1"/>
</dbReference>
<dbReference type="FunFam" id="3.40.50.300:FF:000006">
    <property type="entry name" value="DNA-binding transcriptional regulator NtrC"/>
    <property type="match status" value="1"/>
</dbReference>
<dbReference type="CDD" id="cd00009">
    <property type="entry name" value="AAA"/>
    <property type="match status" value="1"/>
</dbReference>
<evidence type="ECO:0000256" key="3">
    <source>
        <dbReference type="ARBA" id="ARBA00023015"/>
    </source>
</evidence>
<dbReference type="PROSITE" id="PS00676">
    <property type="entry name" value="SIGMA54_INTERACT_2"/>
    <property type="match status" value="1"/>
</dbReference>
<dbReference type="Proteomes" id="UP001170481">
    <property type="component" value="Unassembled WGS sequence"/>
</dbReference>
<evidence type="ECO:0000256" key="1">
    <source>
        <dbReference type="ARBA" id="ARBA00022741"/>
    </source>
</evidence>
<dbReference type="PROSITE" id="PS50045">
    <property type="entry name" value="SIGMA54_INTERACT_4"/>
    <property type="match status" value="1"/>
</dbReference>
<dbReference type="PROSITE" id="PS00675">
    <property type="entry name" value="SIGMA54_INTERACT_1"/>
    <property type="match status" value="1"/>
</dbReference>
<dbReference type="InterPro" id="IPR002078">
    <property type="entry name" value="Sigma_54_int"/>
</dbReference>
<dbReference type="SUPFAM" id="SSF55781">
    <property type="entry name" value="GAF domain-like"/>
    <property type="match status" value="1"/>
</dbReference>
<keyword evidence="1" id="KW-0547">Nucleotide-binding</keyword>
<dbReference type="InterPro" id="IPR058031">
    <property type="entry name" value="AAA_lid_NorR"/>
</dbReference>